<name>A0A927GHV7_9BACT</name>
<dbReference type="SUPFAM" id="SSF51161">
    <property type="entry name" value="Trimeric LpxA-like enzymes"/>
    <property type="match status" value="1"/>
</dbReference>
<dbReference type="PANTHER" id="PTHR43300">
    <property type="entry name" value="ACETYLTRANSFERASE"/>
    <property type="match status" value="1"/>
</dbReference>
<evidence type="ECO:0000256" key="1">
    <source>
        <dbReference type="ARBA" id="ARBA00007274"/>
    </source>
</evidence>
<dbReference type="InterPro" id="IPR011004">
    <property type="entry name" value="Trimer_LpxA-like_sf"/>
</dbReference>
<comment type="similarity">
    <text evidence="1">Belongs to the transferase hexapeptide repeat family.</text>
</comment>
<dbReference type="Proteomes" id="UP000612233">
    <property type="component" value="Unassembled WGS sequence"/>
</dbReference>
<dbReference type="Gene3D" id="2.160.10.10">
    <property type="entry name" value="Hexapeptide repeat proteins"/>
    <property type="match status" value="1"/>
</dbReference>
<dbReference type="InterPro" id="IPR050179">
    <property type="entry name" value="Trans_hexapeptide_repeat"/>
</dbReference>
<dbReference type="Pfam" id="PF00132">
    <property type="entry name" value="Hexapep"/>
    <property type="match status" value="1"/>
</dbReference>
<dbReference type="RefSeq" id="WP_191003247.1">
    <property type="nucleotide sequence ID" value="NZ_JACXAD010000001.1"/>
</dbReference>
<organism evidence="2 3">
    <name type="scientific">Hymenobacter montanus</name>
    <dbReference type="NCBI Taxonomy" id="2771359"/>
    <lineage>
        <taxon>Bacteria</taxon>
        <taxon>Pseudomonadati</taxon>
        <taxon>Bacteroidota</taxon>
        <taxon>Cytophagia</taxon>
        <taxon>Cytophagales</taxon>
        <taxon>Hymenobacteraceae</taxon>
        <taxon>Hymenobacter</taxon>
    </lineage>
</organism>
<sequence>MKFNNRNVHLGMNVRLGNNVRIGDNTTIYDNVAIGDNTIIANDCVIGEPSWEYYRHGENYTQPETVIGASALIRSHTILYAGSSFGENFTTGHRVTIRENCRFGRDCQVGTLTNIQGDVTFGDYCKMHSNVLIAEFSTIGNHVFIYPFTVFTNDTHPPSNHYKGPTIGDYSVITVHCIILPAVKIGTHCLVGANSVVNKDLPDFSFAVGSPAKIMRDVRELGGGGLYPWVYNFERGMPWQGIGFDVWSQQQ</sequence>
<dbReference type="EMBL" id="JACXAD010000001">
    <property type="protein sequence ID" value="MBD2766421.1"/>
    <property type="molecule type" value="Genomic_DNA"/>
</dbReference>
<keyword evidence="3" id="KW-1185">Reference proteome</keyword>
<dbReference type="Pfam" id="PF14602">
    <property type="entry name" value="Hexapep_2"/>
    <property type="match status" value="1"/>
</dbReference>
<comment type="caution">
    <text evidence="2">The sequence shown here is derived from an EMBL/GenBank/DDBJ whole genome shotgun (WGS) entry which is preliminary data.</text>
</comment>
<evidence type="ECO:0000313" key="2">
    <source>
        <dbReference type="EMBL" id="MBD2766421.1"/>
    </source>
</evidence>
<dbReference type="CDD" id="cd03358">
    <property type="entry name" value="LbH_WxcM_N_like"/>
    <property type="match status" value="1"/>
</dbReference>
<evidence type="ECO:0000313" key="3">
    <source>
        <dbReference type="Proteomes" id="UP000612233"/>
    </source>
</evidence>
<proteinExistence type="inferred from homology"/>
<accession>A0A927GHV7</accession>
<dbReference type="PANTHER" id="PTHR43300:SF4">
    <property type="entry name" value="ACYL-[ACYL-CARRIER-PROTEIN]--UDP-N-ACETYLGLUCOSAMINE O-ACYLTRANSFERASE"/>
    <property type="match status" value="1"/>
</dbReference>
<dbReference type="AlphaFoldDB" id="A0A927GHV7"/>
<reference evidence="2" key="1">
    <citation type="submission" date="2020-09" db="EMBL/GenBank/DDBJ databases">
        <authorList>
            <person name="Kim M.K."/>
        </authorList>
    </citation>
    <scope>NUCLEOTIDE SEQUENCE</scope>
    <source>
        <strain evidence="2">BT664</strain>
    </source>
</reference>
<dbReference type="InterPro" id="IPR001451">
    <property type="entry name" value="Hexapep"/>
</dbReference>
<gene>
    <name evidence="2" type="ORF">IC235_00775</name>
</gene>
<protein>
    <submittedName>
        <fullName evidence="2">N-acetyltransferase</fullName>
    </submittedName>
</protein>
<dbReference type="Gene3D" id="6.20.70.30">
    <property type="match status" value="1"/>
</dbReference>